<dbReference type="InterPro" id="IPR002656">
    <property type="entry name" value="Acyl_transf_3_dom"/>
</dbReference>
<dbReference type="GO" id="GO:0000271">
    <property type="term" value="P:polysaccharide biosynthetic process"/>
    <property type="evidence" value="ECO:0007669"/>
    <property type="project" value="TreeGrafter"/>
</dbReference>
<accession>A0A3B0SJW1</accession>
<feature type="transmembrane region" description="Helical" evidence="1">
    <location>
        <begin position="149"/>
        <end position="169"/>
    </location>
</feature>
<dbReference type="GO" id="GO:0016020">
    <property type="term" value="C:membrane"/>
    <property type="evidence" value="ECO:0007669"/>
    <property type="project" value="TreeGrafter"/>
</dbReference>
<feature type="transmembrane region" description="Helical" evidence="1">
    <location>
        <begin position="52"/>
        <end position="72"/>
    </location>
</feature>
<feature type="transmembrane region" description="Helical" evidence="1">
    <location>
        <begin position="210"/>
        <end position="231"/>
    </location>
</feature>
<organism evidence="3">
    <name type="scientific">hydrothermal vent metagenome</name>
    <dbReference type="NCBI Taxonomy" id="652676"/>
    <lineage>
        <taxon>unclassified sequences</taxon>
        <taxon>metagenomes</taxon>
        <taxon>ecological metagenomes</taxon>
    </lineage>
</organism>
<evidence type="ECO:0000259" key="2">
    <source>
        <dbReference type="Pfam" id="PF01757"/>
    </source>
</evidence>
<keyword evidence="3" id="KW-0808">Transferase</keyword>
<keyword evidence="1" id="KW-0812">Transmembrane</keyword>
<dbReference type="InterPro" id="IPR050879">
    <property type="entry name" value="Acyltransferase_3"/>
</dbReference>
<dbReference type="PANTHER" id="PTHR23028:SF53">
    <property type="entry name" value="ACYL_TRANSF_3 DOMAIN-CONTAINING PROTEIN"/>
    <property type="match status" value="1"/>
</dbReference>
<dbReference type="EMBL" id="UOEF01000413">
    <property type="protein sequence ID" value="VAW04690.1"/>
    <property type="molecule type" value="Genomic_DNA"/>
</dbReference>
<feature type="transmembrane region" description="Helical" evidence="1">
    <location>
        <begin position="298"/>
        <end position="316"/>
    </location>
</feature>
<feature type="domain" description="Acyltransferase 3" evidence="2">
    <location>
        <begin position="15"/>
        <end position="342"/>
    </location>
</feature>
<feature type="transmembrane region" description="Helical" evidence="1">
    <location>
        <begin position="93"/>
        <end position="114"/>
    </location>
</feature>
<feature type="transmembrane region" description="Helical" evidence="1">
    <location>
        <begin position="12"/>
        <end position="32"/>
    </location>
</feature>
<sequence length="367" mass="41872">MVGNTLTAAKPDLRALTGLRGIAAWFVVFYHIRTGMSGYIPQAIMDVLAKGYLAVDFFFLLSGFVIWLSYSARFATKGTGYSLSFYWRRIARIWPLHIFVLAVTAAFVLVLILTDRDSQSSYPLQQLPLHIFLLQNWGLTDQLTWNHPAWSISTEMAAYLIFPVLAVYARWERFPTAVLLIFIAGLIGALYFYFEQLGYNTLGEDIPRTGLFRCLLQFTVGTIICVIWQRWRNDWQKAAYASLFGLGFLILFLTDNLTETFAIPMAFASLLLAMAIWAEVRRNPLNNPVLHYFGEISYATYLVHFMLFIAFKIIFVDDPSNISPIYIGLFVILTFAVSAALYHWVEKPGQRLFQQISLSKPKTLATK</sequence>
<keyword evidence="1" id="KW-0472">Membrane</keyword>
<dbReference type="AlphaFoldDB" id="A0A3B0SJW1"/>
<keyword evidence="3" id="KW-0012">Acyltransferase</keyword>
<protein>
    <submittedName>
        <fullName evidence="3">Acyltransferase</fullName>
    </submittedName>
</protein>
<dbReference type="PANTHER" id="PTHR23028">
    <property type="entry name" value="ACETYLTRANSFERASE"/>
    <property type="match status" value="1"/>
</dbReference>
<evidence type="ECO:0000256" key="1">
    <source>
        <dbReference type="SAM" id="Phobius"/>
    </source>
</evidence>
<proteinExistence type="predicted"/>
<feature type="transmembrane region" description="Helical" evidence="1">
    <location>
        <begin position="238"/>
        <end position="254"/>
    </location>
</feature>
<feature type="transmembrane region" description="Helical" evidence="1">
    <location>
        <begin position="176"/>
        <end position="194"/>
    </location>
</feature>
<name>A0A3B0SJW1_9ZZZZ</name>
<reference evidence="3" key="1">
    <citation type="submission" date="2018-06" db="EMBL/GenBank/DDBJ databases">
        <authorList>
            <person name="Zhirakovskaya E."/>
        </authorList>
    </citation>
    <scope>NUCLEOTIDE SEQUENCE</scope>
</reference>
<keyword evidence="1" id="KW-1133">Transmembrane helix</keyword>
<evidence type="ECO:0000313" key="3">
    <source>
        <dbReference type="EMBL" id="VAW04690.1"/>
    </source>
</evidence>
<gene>
    <name evidence="3" type="ORF">MNBD_ALPHA04-778</name>
</gene>
<dbReference type="Pfam" id="PF01757">
    <property type="entry name" value="Acyl_transf_3"/>
    <property type="match status" value="1"/>
</dbReference>
<feature type="transmembrane region" description="Helical" evidence="1">
    <location>
        <begin position="322"/>
        <end position="345"/>
    </location>
</feature>
<feature type="transmembrane region" description="Helical" evidence="1">
    <location>
        <begin position="260"/>
        <end position="278"/>
    </location>
</feature>
<dbReference type="GO" id="GO:0016747">
    <property type="term" value="F:acyltransferase activity, transferring groups other than amino-acyl groups"/>
    <property type="evidence" value="ECO:0007669"/>
    <property type="project" value="InterPro"/>
</dbReference>